<sequence length="149" mass="16753">MPEILYQAVDDNAPFVESYQFNSKPVFYDFDSESSCDNTFDSDFSSSDETSNYNPYEGVAEAGELDCQYVISTPDVLSKKSIYNIPPPFEEAKEMFTYTLEDGSKLIMENPLPNFLPMEVLIDVVSKASSSSDDLESSENDDEIEVQLN</sequence>
<proteinExistence type="predicted"/>
<dbReference type="InParanoid" id="A2FGY5"/>
<protein>
    <submittedName>
        <fullName evidence="2">Uncharacterized protein</fullName>
    </submittedName>
</protein>
<keyword evidence="3" id="KW-1185">Reference proteome</keyword>
<dbReference type="AlphaFoldDB" id="A2FGY5"/>
<dbReference type="KEGG" id="tva:4753612"/>
<dbReference type="Proteomes" id="UP000001542">
    <property type="component" value="Unassembled WGS sequence"/>
</dbReference>
<organism evidence="2 3">
    <name type="scientific">Trichomonas vaginalis (strain ATCC PRA-98 / G3)</name>
    <dbReference type="NCBI Taxonomy" id="412133"/>
    <lineage>
        <taxon>Eukaryota</taxon>
        <taxon>Metamonada</taxon>
        <taxon>Parabasalia</taxon>
        <taxon>Trichomonadida</taxon>
        <taxon>Trichomonadidae</taxon>
        <taxon>Trichomonas</taxon>
    </lineage>
</organism>
<accession>A2FGY5</accession>
<evidence type="ECO:0000313" key="3">
    <source>
        <dbReference type="Proteomes" id="UP000001542"/>
    </source>
</evidence>
<name>A2FGY5_TRIV3</name>
<dbReference type="VEuPathDB" id="TrichDB:TVAG_425970"/>
<dbReference type="EMBL" id="DS113786">
    <property type="protein sequence ID" value="EAX95844.1"/>
    <property type="molecule type" value="Genomic_DNA"/>
</dbReference>
<reference evidence="2" key="1">
    <citation type="submission" date="2006-10" db="EMBL/GenBank/DDBJ databases">
        <authorList>
            <person name="Amadeo P."/>
            <person name="Zhao Q."/>
            <person name="Wortman J."/>
            <person name="Fraser-Liggett C."/>
            <person name="Carlton J."/>
        </authorList>
    </citation>
    <scope>NUCLEOTIDE SEQUENCE</scope>
    <source>
        <strain evidence="2">G3</strain>
    </source>
</reference>
<reference evidence="2" key="2">
    <citation type="journal article" date="2007" name="Science">
        <title>Draft genome sequence of the sexually transmitted pathogen Trichomonas vaginalis.</title>
        <authorList>
            <person name="Carlton J.M."/>
            <person name="Hirt R.P."/>
            <person name="Silva J.C."/>
            <person name="Delcher A.L."/>
            <person name="Schatz M."/>
            <person name="Zhao Q."/>
            <person name="Wortman J.R."/>
            <person name="Bidwell S.L."/>
            <person name="Alsmark U.C.M."/>
            <person name="Besteiro S."/>
            <person name="Sicheritz-Ponten T."/>
            <person name="Noel C.J."/>
            <person name="Dacks J.B."/>
            <person name="Foster P.G."/>
            <person name="Simillion C."/>
            <person name="Van de Peer Y."/>
            <person name="Miranda-Saavedra D."/>
            <person name="Barton G.J."/>
            <person name="Westrop G.D."/>
            <person name="Mueller S."/>
            <person name="Dessi D."/>
            <person name="Fiori P.L."/>
            <person name="Ren Q."/>
            <person name="Paulsen I."/>
            <person name="Zhang H."/>
            <person name="Bastida-Corcuera F.D."/>
            <person name="Simoes-Barbosa A."/>
            <person name="Brown M.T."/>
            <person name="Hayes R.D."/>
            <person name="Mukherjee M."/>
            <person name="Okumura C.Y."/>
            <person name="Schneider R."/>
            <person name="Smith A.J."/>
            <person name="Vanacova S."/>
            <person name="Villalvazo M."/>
            <person name="Haas B.J."/>
            <person name="Pertea M."/>
            <person name="Feldblyum T.V."/>
            <person name="Utterback T.R."/>
            <person name="Shu C.L."/>
            <person name="Osoegawa K."/>
            <person name="de Jong P.J."/>
            <person name="Hrdy I."/>
            <person name="Horvathova L."/>
            <person name="Zubacova Z."/>
            <person name="Dolezal P."/>
            <person name="Malik S.B."/>
            <person name="Logsdon J.M. Jr."/>
            <person name="Henze K."/>
            <person name="Gupta A."/>
            <person name="Wang C.C."/>
            <person name="Dunne R.L."/>
            <person name="Upcroft J.A."/>
            <person name="Upcroft P."/>
            <person name="White O."/>
            <person name="Salzberg S.L."/>
            <person name="Tang P."/>
            <person name="Chiu C.-H."/>
            <person name="Lee Y.-S."/>
            <person name="Embley T.M."/>
            <person name="Coombs G.H."/>
            <person name="Mottram J.C."/>
            <person name="Tachezy J."/>
            <person name="Fraser-Liggett C.M."/>
            <person name="Johnson P.J."/>
        </authorList>
    </citation>
    <scope>NUCLEOTIDE SEQUENCE [LARGE SCALE GENOMIC DNA]</scope>
    <source>
        <strain evidence="2">G3</strain>
    </source>
</reference>
<feature type="compositionally biased region" description="Acidic residues" evidence="1">
    <location>
        <begin position="133"/>
        <end position="149"/>
    </location>
</feature>
<dbReference type="RefSeq" id="XP_001308774.1">
    <property type="nucleotide sequence ID" value="XM_001308773.1"/>
</dbReference>
<feature type="region of interest" description="Disordered" evidence="1">
    <location>
        <begin position="129"/>
        <end position="149"/>
    </location>
</feature>
<gene>
    <name evidence="2" type="ORF">TVAG_425970</name>
</gene>
<evidence type="ECO:0000313" key="2">
    <source>
        <dbReference type="EMBL" id="EAX95844.1"/>
    </source>
</evidence>
<dbReference type="VEuPathDB" id="TrichDB:TVAGG3_1056150"/>
<evidence type="ECO:0000256" key="1">
    <source>
        <dbReference type="SAM" id="MobiDB-lite"/>
    </source>
</evidence>